<dbReference type="InterPro" id="IPR002656">
    <property type="entry name" value="Acyl_transf_3_dom"/>
</dbReference>
<dbReference type="EnsemblMetazoa" id="XM_028658983.1">
    <property type="protein sequence ID" value="XP_028514784.1"/>
    <property type="gene ID" value="LOC110238785"/>
</dbReference>
<dbReference type="PANTHER" id="PTHR11161">
    <property type="entry name" value="O-ACYLTRANSFERASE"/>
    <property type="match status" value="1"/>
</dbReference>
<evidence type="ECO:0000256" key="1">
    <source>
        <dbReference type="SAM" id="Phobius"/>
    </source>
</evidence>
<dbReference type="OrthoDB" id="8048975at2759"/>
<dbReference type="RefSeq" id="XP_028514784.1">
    <property type="nucleotide sequence ID" value="XM_028658983.1"/>
</dbReference>
<proteinExistence type="predicted"/>
<accession>A0A913YI70</accession>
<keyword evidence="4" id="KW-1185">Reference proteome</keyword>
<organism evidence="3 4">
    <name type="scientific">Exaiptasia diaphana</name>
    <name type="common">Tropical sea anemone</name>
    <name type="synonym">Aiptasia pulchella</name>
    <dbReference type="NCBI Taxonomy" id="2652724"/>
    <lineage>
        <taxon>Eukaryota</taxon>
        <taxon>Metazoa</taxon>
        <taxon>Cnidaria</taxon>
        <taxon>Anthozoa</taxon>
        <taxon>Hexacorallia</taxon>
        <taxon>Actiniaria</taxon>
        <taxon>Aiptasiidae</taxon>
        <taxon>Exaiptasia</taxon>
    </lineage>
</organism>
<feature type="domain" description="Acyltransferase 3" evidence="2">
    <location>
        <begin position="11"/>
        <end position="102"/>
    </location>
</feature>
<dbReference type="KEGG" id="epa:110238785"/>
<dbReference type="AlphaFoldDB" id="A0A913YI70"/>
<evidence type="ECO:0000259" key="2">
    <source>
        <dbReference type="Pfam" id="PF01757"/>
    </source>
</evidence>
<reference evidence="3" key="1">
    <citation type="submission" date="2022-11" db="UniProtKB">
        <authorList>
            <consortium name="EnsemblMetazoa"/>
        </authorList>
    </citation>
    <scope>IDENTIFICATION</scope>
</reference>
<keyword evidence="1" id="KW-1133">Transmembrane helix</keyword>
<evidence type="ECO:0000313" key="4">
    <source>
        <dbReference type="Proteomes" id="UP000887567"/>
    </source>
</evidence>
<protein>
    <recommendedName>
        <fullName evidence="2">Acyltransferase 3 domain-containing protein</fullName>
    </recommendedName>
</protein>
<dbReference type="OMA" id="ASKIMHR"/>
<dbReference type="GO" id="GO:0016747">
    <property type="term" value="F:acyltransferase activity, transferring groups other than amino-acyl groups"/>
    <property type="evidence" value="ECO:0007669"/>
    <property type="project" value="InterPro"/>
</dbReference>
<dbReference type="PANTHER" id="PTHR11161:SF0">
    <property type="entry name" value="O-ACYLTRANSFERASE LIKE PROTEIN"/>
    <property type="match status" value="1"/>
</dbReference>
<keyword evidence="1" id="KW-0812">Transmembrane</keyword>
<dbReference type="Pfam" id="PF01757">
    <property type="entry name" value="Acyl_transf_3"/>
    <property type="match status" value="1"/>
</dbReference>
<dbReference type="GeneID" id="110238785"/>
<feature type="transmembrane region" description="Helical" evidence="1">
    <location>
        <begin position="20"/>
        <end position="39"/>
    </location>
</feature>
<feature type="transmembrane region" description="Helical" evidence="1">
    <location>
        <begin position="60"/>
        <end position="80"/>
    </location>
</feature>
<evidence type="ECO:0000313" key="3">
    <source>
        <dbReference type="EnsemblMetazoa" id="XP_028514784.1"/>
    </source>
</evidence>
<sequence length="116" mass="13389">MDTNTAPGAINSINGMRVLSISWVVLGHSYFFFLPYFLANNLLTASKIMHRFSFQAIRNGTFSVDSFFFLSGLLVSYIGLRRMGKNNGRLPLLHFYLHRYWRYKVLKLALDIPALH</sequence>
<dbReference type="Proteomes" id="UP000887567">
    <property type="component" value="Unplaced"/>
</dbReference>
<keyword evidence="1" id="KW-0472">Membrane</keyword>
<name>A0A913YI70_EXADI</name>
<dbReference type="InterPro" id="IPR052728">
    <property type="entry name" value="O2_lipid_transport_reg"/>
</dbReference>